<evidence type="ECO:0000256" key="1">
    <source>
        <dbReference type="SAM" id="MobiDB-lite"/>
    </source>
</evidence>
<protein>
    <recommendedName>
        <fullName evidence="4">Integrase catalytic domain-containing protein</fullName>
    </recommendedName>
</protein>
<evidence type="ECO:0000313" key="2">
    <source>
        <dbReference type="EMBL" id="SOZ72955.1"/>
    </source>
</evidence>
<name>A0A976G5I7_9BURK</name>
<accession>A0A976G5I7</accession>
<comment type="caution">
    <text evidence="2">The sequence shown here is derived from an EMBL/GenBank/DDBJ whole genome shotgun (WGS) entry which is preliminary data.</text>
</comment>
<dbReference type="AlphaFoldDB" id="A0A976G5I7"/>
<dbReference type="GO" id="GO:0003676">
    <property type="term" value="F:nucleic acid binding"/>
    <property type="evidence" value="ECO:0007669"/>
    <property type="project" value="InterPro"/>
</dbReference>
<evidence type="ECO:0008006" key="4">
    <source>
        <dbReference type="Google" id="ProtNLM"/>
    </source>
</evidence>
<evidence type="ECO:0000313" key="3">
    <source>
        <dbReference type="Proteomes" id="UP000256952"/>
    </source>
</evidence>
<dbReference type="EMBL" id="OFTH01000047">
    <property type="protein sequence ID" value="SOZ72955.1"/>
    <property type="molecule type" value="Genomic_DNA"/>
</dbReference>
<proteinExistence type="predicted"/>
<dbReference type="Gene3D" id="3.30.420.10">
    <property type="entry name" value="Ribonuclease H-like superfamily/Ribonuclease H"/>
    <property type="match status" value="1"/>
</dbReference>
<dbReference type="Proteomes" id="UP000256952">
    <property type="component" value="Chromosome CBM2613_b"/>
</dbReference>
<sequence>MLSIETEVSVVCPFDVMSLLEWKGRQSEYFRFIHFDRRGGLLYVMPMGKKPTVPSKCRIARWRYEEVAIRLGTEICAVEDFVRPSFMQERVTLTEAEDRELSSRQAIILPLISGVLARELGFSSDLIDIYTDEGLRESLVTEAAKRSGVRKDFVRHLFYQRIWFGGGERSLMPLYRLRGAPGISRVQTNRRKVGRRREELRGGKLVAVEDVGRVTNHWLKVFRKALKDFYRGSKTSFSFVYEQMVKQLTGVDTKIGGISTRAASRAKRRRIPLKTTFNYHAKRLIVEMGLDKKYPPPQIDNTGAKGGHSVDVTFGREVCDIDCTHLELVEVVCLGPEGKYVSAGHPILAFLVDRDSGCIVSWVIWYGRAENNTIYRHLILKAFLTKDEWLDKIGYTGETSGFVAGRIDAVCPDRGPGFSKAIREMLSEEMKLGIAAPPPSTPEGKPHVEGRFGNFKTMLRWVLRALADMNGGVITRTKPKGNGRKRERGVVARLTRASLEVLVATGVNIINTRQYRQSHVSRASISADYKGVTPAAIFMRNQERRRGDAEVPVDTRNIYKRFLERRPGAICAGKIVSEGFVYSSDSLRAYDRAHRSQNGLGLRHGIPTDYYVAPYGNKLIWFSEEGELDILEPTSLSDEVLEEDGILDEVDMRFRNRIYAATHGGGQQKHLSQRGRLKKASEKVIVDQLAAIGELPENIPRDVAARATLQHDVAREVFDSALEGAGFSVPSLSPEPPDDIAALEEPRQISRRRRRAEEGVWFRSQQSNGSV</sequence>
<gene>
    <name evidence="2" type="ORF">CBM2613_B50102</name>
</gene>
<feature type="region of interest" description="Disordered" evidence="1">
    <location>
        <begin position="728"/>
        <end position="771"/>
    </location>
</feature>
<organism evidence="2 3">
    <name type="scientific">Cupriavidus taiwanensis</name>
    <dbReference type="NCBI Taxonomy" id="164546"/>
    <lineage>
        <taxon>Bacteria</taxon>
        <taxon>Pseudomonadati</taxon>
        <taxon>Pseudomonadota</taxon>
        <taxon>Betaproteobacteria</taxon>
        <taxon>Burkholderiales</taxon>
        <taxon>Burkholderiaceae</taxon>
        <taxon>Cupriavidus</taxon>
    </lineage>
</organism>
<dbReference type="InterPro" id="IPR036397">
    <property type="entry name" value="RNaseH_sf"/>
</dbReference>
<dbReference type="RefSeq" id="WP_147309523.1">
    <property type="nucleotide sequence ID" value="NZ_LT992560.1"/>
</dbReference>
<reference evidence="2 3" key="1">
    <citation type="submission" date="2018-01" db="EMBL/GenBank/DDBJ databases">
        <authorList>
            <person name="Clerissi C."/>
        </authorList>
    </citation>
    <scope>NUCLEOTIDE SEQUENCE [LARGE SCALE GENOMIC DNA]</scope>
    <source>
        <strain evidence="2">Cupriavidus taiwanensis STM 8556</strain>
    </source>
</reference>